<dbReference type="PANTHER" id="PTHR31920:SF132">
    <property type="entry name" value="TF-B3 DOMAIN-CONTAINING PROTEIN"/>
    <property type="match status" value="1"/>
</dbReference>
<dbReference type="SUPFAM" id="SSF101936">
    <property type="entry name" value="DNA-binding pseudobarrel domain"/>
    <property type="match status" value="2"/>
</dbReference>
<evidence type="ECO:0000313" key="8">
    <source>
        <dbReference type="Proteomes" id="UP001457282"/>
    </source>
</evidence>
<evidence type="ECO:0000256" key="5">
    <source>
        <dbReference type="ARBA" id="ARBA00023242"/>
    </source>
</evidence>
<evidence type="ECO:0000256" key="3">
    <source>
        <dbReference type="ARBA" id="ARBA00023125"/>
    </source>
</evidence>
<feature type="domain" description="TF-B3" evidence="6">
    <location>
        <begin position="9"/>
        <end position="104"/>
    </location>
</feature>
<gene>
    <name evidence="7" type="ORF">M0R45_007888</name>
</gene>
<dbReference type="GO" id="GO:0003677">
    <property type="term" value="F:DNA binding"/>
    <property type="evidence" value="ECO:0007669"/>
    <property type="project" value="UniProtKB-KW"/>
</dbReference>
<evidence type="ECO:0000256" key="1">
    <source>
        <dbReference type="ARBA" id="ARBA00004123"/>
    </source>
</evidence>
<name>A0AAW1Y2I7_RUBAR</name>
<dbReference type="Proteomes" id="UP001457282">
    <property type="component" value="Unassembled WGS sequence"/>
</dbReference>
<sequence>MARRASKEPTFFKIIKSGFNTDDLRIPPKFRRHMMNELSERATLELKGSSKCSWTVQVSEIEGDIYFKNGWQEFIRDNSLGDFEFLVFRYERAMHFSIEIFDKTACMRENFLENSTVANAAKRPRGRPRKCKHSAAGKNIPSCQSTELKEIKEEEEEEDATMPNSKVPSFTSIIGPRRYNVTVPTDFSRKHLPQGYYYIVLKNSEGRNWNVKVVPSTMTVKLSAGWAKFKRANRINFRDTCRFELVERNTMMVHIIPQ</sequence>
<evidence type="ECO:0000313" key="7">
    <source>
        <dbReference type="EMBL" id="KAK9942210.1"/>
    </source>
</evidence>
<evidence type="ECO:0000256" key="2">
    <source>
        <dbReference type="ARBA" id="ARBA00023015"/>
    </source>
</evidence>
<keyword evidence="8" id="KW-1185">Reference proteome</keyword>
<dbReference type="InterPro" id="IPR003340">
    <property type="entry name" value="B3_DNA-bd"/>
</dbReference>
<reference evidence="7 8" key="1">
    <citation type="journal article" date="2023" name="G3 (Bethesda)">
        <title>A chromosome-length genome assembly and annotation of blackberry (Rubus argutus, cv. 'Hillquist').</title>
        <authorList>
            <person name="Bruna T."/>
            <person name="Aryal R."/>
            <person name="Dudchenko O."/>
            <person name="Sargent D.J."/>
            <person name="Mead D."/>
            <person name="Buti M."/>
            <person name="Cavallini A."/>
            <person name="Hytonen T."/>
            <person name="Andres J."/>
            <person name="Pham M."/>
            <person name="Weisz D."/>
            <person name="Mascagni F."/>
            <person name="Usai G."/>
            <person name="Natali L."/>
            <person name="Bassil N."/>
            <person name="Fernandez G.E."/>
            <person name="Lomsadze A."/>
            <person name="Armour M."/>
            <person name="Olukolu B."/>
            <person name="Poorten T."/>
            <person name="Britton C."/>
            <person name="Davik J."/>
            <person name="Ashrafi H."/>
            <person name="Aiden E.L."/>
            <person name="Borodovsky M."/>
            <person name="Worthington M."/>
        </authorList>
    </citation>
    <scope>NUCLEOTIDE SEQUENCE [LARGE SCALE GENOMIC DNA]</scope>
    <source>
        <strain evidence="7">PI 553951</strain>
    </source>
</reference>
<keyword evidence="2" id="KW-0805">Transcription regulation</keyword>
<protein>
    <recommendedName>
        <fullName evidence="6">TF-B3 domain-containing protein</fullName>
    </recommendedName>
</protein>
<dbReference type="GO" id="GO:0005634">
    <property type="term" value="C:nucleus"/>
    <property type="evidence" value="ECO:0007669"/>
    <property type="project" value="UniProtKB-SubCell"/>
</dbReference>
<accession>A0AAW1Y2I7</accession>
<proteinExistence type="predicted"/>
<dbReference type="Pfam" id="PF02362">
    <property type="entry name" value="B3"/>
    <property type="match status" value="2"/>
</dbReference>
<dbReference type="Gene3D" id="2.40.330.10">
    <property type="entry name" value="DNA-binding pseudobarrel domain"/>
    <property type="match status" value="2"/>
</dbReference>
<dbReference type="AlphaFoldDB" id="A0AAW1Y2I7"/>
<comment type="caution">
    <text evidence="7">The sequence shown here is derived from an EMBL/GenBank/DDBJ whole genome shotgun (WGS) entry which is preliminary data.</text>
</comment>
<dbReference type="CDD" id="cd10017">
    <property type="entry name" value="B3_DNA"/>
    <property type="match status" value="2"/>
</dbReference>
<evidence type="ECO:0000259" key="6">
    <source>
        <dbReference type="PROSITE" id="PS50863"/>
    </source>
</evidence>
<dbReference type="PROSITE" id="PS50863">
    <property type="entry name" value="B3"/>
    <property type="match status" value="2"/>
</dbReference>
<dbReference type="GO" id="GO:0006355">
    <property type="term" value="P:regulation of DNA-templated transcription"/>
    <property type="evidence" value="ECO:0007669"/>
    <property type="project" value="InterPro"/>
</dbReference>
<dbReference type="InterPro" id="IPR015300">
    <property type="entry name" value="DNA-bd_pseudobarrel_sf"/>
</dbReference>
<dbReference type="InterPro" id="IPR000637">
    <property type="entry name" value="HMGI/Y_DNA-bd_CS"/>
</dbReference>
<keyword evidence="3" id="KW-0238">DNA-binding</keyword>
<dbReference type="PANTHER" id="PTHR31920">
    <property type="entry name" value="B3 DOMAIN-CONTAINING"/>
    <property type="match status" value="1"/>
</dbReference>
<dbReference type="EMBL" id="JBEDUW010000002">
    <property type="protein sequence ID" value="KAK9942210.1"/>
    <property type="molecule type" value="Genomic_DNA"/>
</dbReference>
<dbReference type="InterPro" id="IPR050655">
    <property type="entry name" value="Plant_B3_domain"/>
</dbReference>
<dbReference type="SMART" id="SM01019">
    <property type="entry name" value="B3"/>
    <property type="match status" value="2"/>
</dbReference>
<organism evidence="7 8">
    <name type="scientific">Rubus argutus</name>
    <name type="common">Southern blackberry</name>
    <dbReference type="NCBI Taxonomy" id="59490"/>
    <lineage>
        <taxon>Eukaryota</taxon>
        <taxon>Viridiplantae</taxon>
        <taxon>Streptophyta</taxon>
        <taxon>Embryophyta</taxon>
        <taxon>Tracheophyta</taxon>
        <taxon>Spermatophyta</taxon>
        <taxon>Magnoliopsida</taxon>
        <taxon>eudicotyledons</taxon>
        <taxon>Gunneridae</taxon>
        <taxon>Pentapetalae</taxon>
        <taxon>rosids</taxon>
        <taxon>fabids</taxon>
        <taxon>Rosales</taxon>
        <taxon>Rosaceae</taxon>
        <taxon>Rosoideae</taxon>
        <taxon>Rosoideae incertae sedis</taxon>
        <taxon>Rubus</taxon>
    </lineage>
</organism>
<dbReference type="PROSITE" id="PS00354">
    <property type="entry name" value="HMGI_Y"/>
    <property type="match status" value="1"/>
</dbReference>
<evidence type="ECO:0000256" key="4">
    <source>
        <dbReference type="ARBA" id="ARBA00023163"/>
    </source>
</evidence>
<feature type="domain" description="TF-B3" evidence="6">
    <location>
        <begin position="166"/>
        <end position="258"/>
    </location>
</feature>
<keyword evidence="5" id="KW-0539">Nucleus</keyword>
<comment type="subcellular location">
    <subcellularLocation>
        <location evidence="1">Nucleus</location>
    </subcellularLocation>
</comment>
<keyword evidence="4" id="KW-0804">Transcription</keyword>